<reference evidence="3" key="1">
    <citation type="journal article" date="2023" name="Mol. Phylogenet. Evol.">
        <title>Genome-scale phylogeny and comparative genomics of the fungal order Sordariales.</title>
        <authorList>
            <person name="Hensen N."/>
            <person name="Bonometti L."/>
            <person name="Westerberg I."/>
            <person name="Brannstrom I.O."/>
            <person name="Guillou S."/>
            <person name="Cros-Aarteil S."/>
            <person name="Calhoun S."/>
            <person name="Haridas S."/>
            <person name="Kuo A."/>
            <person name="Mondo S."/>
            <person name="Pangilinan J."/>
            <person name="Riley R."/>
            <person name="LaButti K."/>
            <person name="Andreopoulos B."/>
            <person name="Lipzen A."/>
            <person name="Chen C."/>
            <person name="Yan M."/>
            <person name="Daum C."/>
            <person name="Ng V."/>
            <person name="Clum A."/>
            <person name="Steindorff A."/>
            <person name="Ohm R.A."/>
            <person name="Martin F."/>
            <person name="Silar P."/>
            <person name="Natvig D.O."/>
            <person name="Lalanne C."/>
            <person name="Gautier V."/>
            <person name="Ament-Velasquez S.L."/>
            <person name="Kruys A."/>
            <person name="Hutchinson M.I."/>
            <person name="Powell A.J."/>
            <person name="Barry K."/>
            <person name="Miller A.N."/>
            <person name="Grigoriev I.V."/>
            <person name="Debuchy R."/>
            <person name="Gladieux P."/>
            <person name="Hiltunen Thoren M."/>
            <person name="Johannesson H."/>
        </authorList>
    </citation>
    <scope>NUCLEOTIDE SEQUENCE</scope>
    <source>
        <strain evidence="3">CBS 118394</strain>
    </source>
</reference>
<accession>A0AAE0M4L3</accession>
<evidence type="ECO:0000313" key="3">
    <source>
        <dbReference type="EMBL" id="KAK3318845.1"/>
    </source>
</evidence>
<dbReference type="GO" id="GO:0051285">
    <property type="term" value="C:cell cortex of cell tip"/>
    <property type="evidence" value="ECO:0007669"/>
    <property type="project" value="TreeGrafter"/>
</dbReference>
<name>A0AAE0M4L3_9PEZI</name>
<dbReference type="PANTHER" id="PTHR28019:SF2">
    <property type="entry name" value="CELL MEMBRANE PROTEIN YLR413W-RELATED"/>
    <property type="match status" value="1"/>
</dbReference>
<evidence type="ECO:0000256" key="2">
    <source>
        <dbReference type="SAM" id="Phobius"/>
    </source>
</evidence>
<evidence type="ECO:0000256" key="1">
    <source>
        <dbReference type="SAM" id="MobiDB-lite"/>
    </source>
</evidence>
<keyword evidence="2" id="KW-0472">Membrane</keyword>
<dbReference type="EMBL" id="JAUEDM010000004">
    <property type="protein sequence ID" value="KAK3318845.1"/>
    <property type="molecule type" value="Genomic_DNA"/>
</dbReference>
<dbReference type="Proteomes" id="UP001283341">
    <property type="component" value="Unassembled WGS sequence"/>
</dbReference>
<dbReference type="Pfam" id="PF06687">
    <property type="entry name" value="SUR7"/>
    <property type="match status" value="1"/>
</dbReference>
<feature type="transmembrane region" description="Helical" evidence="2">
    <location>
        <begin position="217"/>
        <end position="244"/>
    </location>
</feature>
<dbReference type="AlphaFoldDB" id="A0AAE0M4L3"/>
<comment type="caution">
    <text evidence="3">The sequence shown here is derived from an EMBL/GenBank/DDBJ whole genome shotgun (WGS) entry which is preliminary data.</text>
</comment>
<dbReference type="InterPro" id="IPR052413">
    <property type="entry name" value="SUR7_domain"/>
</dbReference>
<feature type="region of interest" description="Disordered" evidence="1">
    <location>
        <begin position="321"/>
        <end position="411"/>
    </location>
</feature>
<feature type="region of interest" description="Disordered" evidence="1">
    <location>
        <begin position="250"/>
        <end position="293"/>
    </location>
</feature>
<protein>
    <submittedName>
        <fullName evidence="3">SUR7/PalI family-domain-containing protein</fullName>
    </submittedName>
</protein>
<gene>
    <name evidence="3" type="ORF">B0H66DRAFT_251177</name>
</gene>
<dbReference type="PANTHER" id="PTHR28019">
    <property type="entry name" value="CELL MEMBRANE PROTEIN YLR413W-RELATED"/>
    <property type="match status" value="1"/>
</dbReference>
<feature type="transmembrane region" description="Helical" evidence="2">
    <location>
        <begin position="177"/>
        <end position="197"/>
    </location>
</feature>
<proteinExistence type="predicted"/>
<dbReference type="InterPro" id="IPR009571">
    <property type="entry name" value="SUR7/Rim9-like_fungi"/>
</dbReference>
<feature type="compositionally biased region" description="Low complexity" evidence="1">
    <location>
        <begin position="365"/>
        <end position="374"/>
    </location>
</feature>
<keyword evidence="2" id="KW-0812">Transmembrane</keyword>
<feature type="compositionally biased region" description="Basic and acidic residues" evidence="1">
    <location>
        <begin position="331"/>
        <end position="343"/>
    </location>
</feature>
<keyword evidence="4" id="KW-1185">Reference proteome</keyword>
<dbReference type="GO" id="GO:0031505">
    <property type="term" value="P:fungal-type cell wall organization"/>
    <property type="evidence" value="ECO:0007669"/>
    <property type="project" value="TreeGrafter"/>
</dbReference>
<dbReference type="GO" id="GO:0005886">
    <property type="term" value="C:plasma membrane"/>
    <property type="evidence" value="ECO:0007669"/>
    <property type="project" value="InterPro"/>
</dbReference>
<reference evidence="3" key="2">
    <citation type="submission" date="2023-06" db="EMBL/GenBank/DDBJ databases">
        <authorList>
            <consortium name="Lawrence Berkeley National Laboratory"/>
            <person name="Haridas S."/>
            <person name="Hensen N."/>
            <person name="Bonometti L."/>
            <person name="Westerberg I."/>
            <person name="Brannstrom I.O."/>
            <person name="Guillou S."/>
            <person name="Cros-Aarteil S."/>
            <person name="Calhoun S."/>
            <person name="Kuo A."/>
            <person name="Mondo S."/>
            <person name="Pangilinan J."/>
            <person name="Riley R."/>
            <person name="Labutti K."/>
            <person name="Andreopoulos B."/>
            <person name="Lipzen A."/>
            <person name="Chen C."/>
            <person name="Yanf M."/>
            <person name="Daum C."/>
            <person name="Ng V."/>
            <person name="Clum A."/>
            <person name="Steindorff A."/>
            <person name="Ohm R."/>
            <person name="Martin F."/>
            <person name="Silar P."/>
            <person name="Natvig D."/>
            <person name="Lalanne C."/>
            <person name="Gautier V."/>
            <person name="Ament-Velasquez S.L."/>
            <person name="Kruys A."/>
            <person name="Hutchinson M.I."/>
            <person name="Powell A.J."/>
            <person name="Barry K."/>
            <person name="Miller A.N."/>
            <person name="Grigoriev I.V."/>
            <person name="Debuchy R."/>
            <person name="Gladieux P."/>
            <person name="Thoren M.H."/>
            <person name="Johannesson H."/>
        </authorList>
    </citation>
    <scope>NUCLEOTIDE SEQUENCE</scope>
    <source>
        <strain evidence="3">CBS 118394</strain>
    </source>
</reference>
<sequence>MSRMRSPTLGFLPGVFCLLAFILILLLLLAGVNNSLTSIYFLKTDASKLSVPSKLADSTFLKDLSAVSGADYVGQPATASSLGIADSYTISLLTACGHFADGTVSCAKPSIGFAFNPGADLRLDGTSLQGSYSDAFLKALSTYSKLTRWLAGSYVASALFLFLAPIAACASALGGAFVSAIATLVLFAASVAGAVIFKNVNAAFNDNFSASGAGLSSSIGVTPVALSFVAFVFSLIASVLFFLTARRNSKSSRRGPSLAHAVGGKGSPSLLAEDPYAAPTGDTTDKKKKSGGFLTNLTSPITAGLNKHKYMQVGAQPALVRTDVQGQRRSVSADDAERRRLDDDWAAQDDYSHGGNGQRSRSRSRSPAPVASAAGAGGGASVPLVTLGGIGNKPTRDMNTAYEPYSSGPRE</sequence>
<keyword evidence="2" id="KW-1133">Transmembrane helix</keyword>
<feature type="transmembrane region" description="Helical" evidence="2">
    <location>
        <begin position="149"/>
        <end position="170"/>
    </location>
</feature>
<evidence type="ECO:0000313" key="4">
    <source>
        <dbReference type="Proteomes" id="UP001283341"/>
    </source>
</evidence>
<organism evidence="3 4">
    <name type="scientific">Apodospora peruviana</name>
    <dbReference type="NCBI Taxonomy" id="516989"/>
    <lineage>
        <taxon>Eukaryota</taxon>
        <taxon>Fungi</taxon>
        <taxon>Dikarya</taxon>
        <taxon>Ascomycota</taxon>
        <taxon>Pezizomycotina</taxon>
        <taxon>Sordariomycetes</taxon>
        <taxon>Sordariomycetidae</taxon>
        <taxon>Sordariales</taxon>
        <taxon>Lasiosphaeriaceae</taxon>
        <taxon>Apodospora</taxon>
    </lineage>
</organism>